<organism evidence="1 2">
    <name type="scientific">Candidatus Gallimonas intestinavium</name>
    <dbReference type="NCBI Taxonomy" id="2838603"/>
    <lineage>
        <taxon>Bacteria</taxon>
        <taxon>Bacillati</taxon>
        <taxon>Bacillota</taxon>
        <taxon>Clostridia</taxon>
        <taxon>Candidatus Gallimonas</taxon>
    </lineage>
</organism>
<comment type="caution">
    <text evidence="1">The sequence shown here is derived from an EMBL/GenBank/DDBJ whole genome shotgun (WGS) entry which is preliminary data.</text>
</comment>
<sequence length="82" mass="8703">MRVFSEWLSGLQRASGGSVQYTVAEGEGVFENVKRIAAFSGERIVLLGRRGGVKVEGSGLSLGRYDAGDVVVCGTIARVTRL</sequence>
<dbReference type="AlphaFoldDB" id="A0A9D2K0D7"/>
<dbReference type="Proteomes" id="UP000824102">
    <property type="component" value="Unassembled WGS sequence"/>
</dbReference>
<proteinExistence type="predicted"/>
<dbReference type="InterPro" id="IPR022476">
    <property type="entry name" value="Spore_YabP/YqfC"/>
</dbReference>
<reference evidence="1" key="2">
    <citation type="submission" date="2021-04" db="EMBL/GenBank/DDBJ databases">
        <authorList>
            <person name="Gilroy R."/>
        </authorList>
    </citation>
    <scope>NUCLEOTIDE SEQUENCE</scope>
    <source>
        <strain evidence="1">ChiW7-2402</strain>
    </source>
</reference>
<name>A0A9D2K0D7_9FIRM</name>
<dbReference type="Pfam" id="PF07873">
    <property type="entry name" value="YabP"/>
    <property type="match status" value="1"/>
</dbReference>
<accession>A0A9D2K0D7</accession>
<evidence type="ECO:0000313" key="1">
    <source>
        <dbReference type="EMBL" id="HIZ72549.1"/>
    </source>
</evidence>
<dbReference type="EMBL" id="DXBB01000050">
    <property type="protein sequence ID" value="HIZ72549.1"/>
    <property type="molecule type" value="Genomic_DNA"/>
</dbReference>
<evidence type="ECO:0000313" key="2">
    <source>
        <dbReference type="Proteomes" id="UP000824102"/>
    </source>
</evidence>
<gene>
    <name evidence="1" type="ORF">H9964_03085</name>
</gene>
<protein>
    <submittedName>
        <fullName evidence="1">YabP/YqfC family sporulation protein</fullName>
    </submittedName>
</protein>
<reference evidence="1" key="1">
    <citation type="journal article" date="2021" name="PeerJ">
        <title>Extensive microbial diversity within the chicken gut microbiome revealed by metagenomics and culture.</title>
        <authorList>
            <person name="Gilroy R."/>
            <person name="Ravi A."/>
            <person name="Getino M."/>
            <person name="Pursley I."/>
            <person name="Horton D.L."/>
            <person name="Alikhan N.F."/>
            <person name="Baker D."/>
            <person name="Gharbi K."/>
            <person name="Hall N."/>
            <person name="Watson M."/>
            <person name="Adriaenssens E.M."/>
            <person name="Foster-Nyarko E."/>
            <person name="Jarju S."/>
            <person name="Secka A."/>
            <person name="Antonio M."/>
            <person name="Oren A."/>
            <person name="Chaudhuri R.R."/>
            <person name="La Ragione R."/>
            <person name="Hildebrand F."/>
            <person name="Pallen M.J."/>
        </authorList>
    </citation>
    <scope>NUCLEOTIDE SEQUENCE</scope>
    <source>
        <strain evidence="1">ChiW7-2402</strain>
    </source>
</reference>